<dbReference type="Proteomes" id="UP000828735">
    <property type="component" value="Segment"/>
</dbReference>
<sequence length="100" mass="11387">MDAEMIKKVELIAEWRLFLKFWSVRLSLIGSALLSAFFAFPDAMVHVWNMIPVELKAYIPAEYAKWIPVALIVSGVLARIVKQKGLRNDNEPTADRQGEN</sequence>
<feature type="transmembrane region" description="Helical" evidence="1">
    <location>
        <begin position="63"/>
        <end position="81"/>
    </location>
</feature>
<keyword evidence="1" id="KW-0472">Membrane</keyword>
<protein>
    <submittedName>
        <fullName evidence="2">Holin</fullName>
    </submittedName>
</protein>
<dbReference type="InterPro" id="IPR057700">
    <property type="entry name" value="DUF7940"/>
</dbReference>
<evidence type="ECO:0000313" key="3">
    <source>
        <dbReference type="Proteomes" id="UP000828735"/>
    </source>
</evidence>
<keyword evidence="1" id="KW-1133">Transmembrane helix</keyword>
<organism evidence="2 3">
    <name type="scientific">Pseudomonas phage Kaya</name>
    <dbReference type="NCBI Taxonomy" id="2872675"/>
    <lineage>
        <taxon>Viruses</taxon>
        <taxon>Duplodnaviria</taxon>
        <taxon>Heunggongvirae</taxon>
        <taxon>Uroviricota</taxon>
        <taxon>Caudoviricetes</taxon>
        <taxon>Jondennisvirinae</taxon>
        <taxon>Septimatrevirus</taxon>
        <taxon>Septimatrevirus kaya</taxon>
    </lineage>
</organism>
<keyword evidence="1" id="KW-0812">Transmembrane</keyword>
<reference evidence="2" key="1">
    <citation type="journal article" date="2021" name="Microbiol. Resour. Announc.">
        <title>Complete Genome Sequences of Bacteriophages Kaya, Guyu, Kopi, and TehO, Which Target Clinical Strains of Pseudomonas aeruginosa.</title>
        <authorList>
            <person name="Loh B."/>
            <person name="Wang X."/>
            <person name="Hua X."/>
            <person name="Luo J."/>
            <person name="Wen T."/>
            <person name="Zhang L."/>
            <person name="Ma L."/>
            <person name="Manohar P."/>
            <person name="Nachimuthu R."/>
            <person name="Grainge I."/>
            <person name="Yu Y."/>
            <person name="Leptihn S."/>
        </authorList>
    </citation>
    <scope>NUCLEOTIDE SEQUENCE</scope>
</reference>
<feature type="transmembrane region" description="Helical" evidence="1">
    <location>
        <begin position="21"/>
        <end position="40"/>
    </location>
</feature>
<keyword evidence="3" id="KW-1185">Reference proteome</keyword>
<gene>
    <name evidence="2" type="ORF">Kaya_058</name>
</gene>
<dbReference type="Pfam" id="PF25612">
    <property type="entry name" value="DUF7940"/>
    <property type="match status" value="1"/>
</dbReference>
<name>A0AAE8X8X9_9CAUD</name>
<evidence type="ECO:0000256" key="1">
    <source>
        <dbReference type="SAM" id="Phobius"/>
    </source>
</evidence>
<accession>A0AAE8X8X9</accession>
<evidence type="ECO:0000313" key="2">
    <source>
        <dbReference type="EMBL" id="UAG58595.1"/>
    </source>
</evidence>
<dbReference type="EMBL" id="MZ927745">
    <property type="protein sequence ID" value="UAG58595.1"/>
    <property type="molecule type" value="Genomic_DNA"/>
</dbReference>
<proteinExistence type="predicted"/>